<keyword evidence="1" id="KW-1133">Transmembrane helix</keyword>
<accession>A0A9X2RK29</accession>
<keyword evidence="3" id="KW-1185">Reference proteome</keyword>
<proteinExistence type="predicted"/>
<name>A0A9X2RK29_9PROT</name>
<evidence type="ECO:0000313" key="3">
    <source>
        <dbReference type="Proteomes" id="UP001142610"/>
    </source>
</evidence>
<comment type="caution">
    <text evidence="2">The sequence shown here is derived from an EMBL/GenBank/DDBJ whole genome shotgun (WGS) entry which is preliminary data.</text>
</comment>
<feature type="transmembrane region" description="Helical" evidence="1">
    <location>
        <begin position="61"/>
        <end position="81"/>
    </location>
</feature>
<dbReference type="EMBL" id="JANIBC010000004">
    <property type="protein sequence ID" value="MCQ8185358.1"/>
    <property type="molecule type" value="Genomic_DNA"/>
</dbReference>
<reference evidence="2" key="1">
    <citation type="submission" date="2022-07" db="EMBL/GenBank/DDBJ databases">
        <title>Parvularcula maris sp. nov., an algicidal bacterium isolated from seawater.</title>
        <authorList>
            <person name="Li F."/>
        </authorList>
    </citation>
    <scope>NUCLEOTIDE SEQUENCE</scope>
    <source>
        <strain evidence="2">BGMRC 0090</strain>
    </source>
</reference>
<evidence type="ECO:0000256" key="1">
    <source>
        <dbReference type="SAM" id="Phobius"/>
    </source>
</evidence>
<protein>
    <submittedName>
        <fullName evidence="2">CCDC90 family protein</fullName>
    </submittedName>
</protein>
<dbReference type="AlphaFoldDB" id="A0A9X2RK29"/>
<organism evidence="2 3">
    <name type="scientific">Parvularcula maris</name>
    <dbReference type="NCBI Taxonomy" id="2965077"/>
    <lineage>
        <taxon>Bacteria</taxon>
        <taxon>Pseudomonadati</taxon>
        <taxon>Pseudomonadota</taxon>
        <taxon>Alphaproteobacteria</taxon>
        <taxon>Parvularculales</taxon>
        <taxon>Parvularculaceae</taxon>
        <taxon>Parvularcula</taxon>
    </lineage>
</organism>
<sequence length="83" mass="9281">MRTGFEKAEFVRRLERVGLDREQAEEHIAVLRDIAADNLVTKRDLARLDDRFISLEQRMTIKFGVMIGGAVGLLAALVKILGG</sequence>
<keyword evidence="1" id="KW-0472">Membrane</keyword>
<keyword evidence="1" id="KW-0812">Transmembrane</keyword>
<gene>
    <name evidence="2" type="ORF">NOG11_08125</name>
</gene>
<evidence type="ECO:0000313" key="2">
    <source>
        <dbReference type="EMBL" id="MCQ8185358.1"/>
    </source>
</evidence>
<dbReference type="Proteomes" id="UP001142610">
    <property type="component" value="Unassembled WGS sequence"/>
</dbReference>